<keyword evidence="2" id="KW-1185">Reference proteome</keyword>
<dbReference type="EMBL" id="JAEHOH010000006">
    <property type="protein sequence ID" value="MBK0418283.1"/>
    <property type="molecule type" value="Genomic_DNA"/>
</dbReference>
<dbReference type="InterPro" id="IPR018963">
    <property type="entry name" value="Mycophage_D29_Gp19"/>
</dbReference>
<accession>A0A934Q5Y8</accession>
<gene>
    <name evidence="1" type="ORF">JD276_04460</name>
</gene>
<proteinExistence type="predicted"/>
<sequence length="144" mass="15689">MATNPATKDDLQARSFRTLTPTELAVGETLLGDAWALVLSARPTVADRLDALPKDIVFEALVKQILCAMVLRVLSNPEGKLEERQDDYQYRLDSAVSSGALYLSDDELARLSDGDDSSSGAWTIGPSFSNVRKCWTGPDTWVPA</sequence>
<dbReference type="Pfam" id="PF09355">
    <property type="entry name" value="Phage_Gp19"/>
    <property type="match status" value="1"/>
</dbReference>
<evidence type="ECO:0000313" key="2">
    <source>
        <dbReference type="Proteomes" id="UP000608530"/>
    </source>
</evidence>
<dbReference type="Proteomes" id="UP000608530">
    <property type="component" value="Unassembled WGS sequence"/>
</dbReference>
<dbReference type="AlphaFoldDB" id="A0A934Q5Y8"/>
<evidence type="ECO:0000313" key="1">
    <source>
        <dbReference type="EMBL" id="MBK0418283.1"/>
    </source>
</evidence>
<comment type="caution">
    <text evidence="1">The sequence shown here is derived from an EMBL/GenBank/DDBJ whole genome shotgun (WGS) entry which is preliminary data.</text>
</comment>
<protein>
    <submittedName>
        <fullName evidence="1">Uncharacterized protein</fullName>
    </submittedName>
</protein>
<reference evidence="1" key="1">
    <citation type="submission" date="2020-12" db="EMBL/GenBank/DDBJ databases">
        <title>Leucobacter sp. CAS1, isolated from Chromium sludge.</title>
        <authorList>
            <person name="Xu Z."/>
        </authorList>
    </citation>
    <scope>NUCLEOTIDE SEQUENCE</scope>
    <source>
        <strain evidence="1">CSA1</strain>
    </source>
</reference>
<name>A0A934Q5Y8_9MICO</name>
<dbReference type="RefSeq" id="WP_200114313.1">
    <property type="nucleotide sequence ID" value="NZ_JAEHOH010000006.1"/>
</dbReference>
<organism evidence="1 2">
    <name type="scientific">Leucobacter chromiisoli</name>
    <dbReference type="NCBI Taxonomy" id="2796471"/>
    <lineage>
        <taxon>Bacteria</taxon>
        <taxon>Bacillati</taxon>
        <taxon>Actinomycetota</taxon>
        <taxon>Actinomycetes</taxon>
        <taxon>Micrococcales</taxon>
        <taxon>Microbacteriaceae</taxon>
        <taxon>Leucobacter</taxon>
    </lineage>
</organism>